<organism evidence="3 4">
    <name type="scientific">Hydra vulgaris</name>
    <name type="common">Hydra</name>
    <name type="synonym">Hydra attenuata</name>
    <dbReference type="NCBI Taxonomy" id="6087"/>
    <lineage>
        <taxon>Eukaryota</taxon>
        <taxon>Metazoa</taxon>
        <taxon>Cnidaria</taxon>
        <taxon>Hydrozoa</taxon>
        <taxon>Hydroidolina</taxon>
        <taxon>Anthoathecata</taxon>
        <taxon>Aplanulata</taxon>
        <taxon>Hydridae</taxon>
        <taxon>Hydra</taxon>
    </lineage>
</organism>
<evidence type="ECO:0000313" key="3">
    <source>
        <dbReference type="Proteomes" id="UP001652625"/>
    </source>
</evidence>
<protein>
    <submittedName>
        <fullName evidence="4">Uncharacterized protein LOC100202370</fullName>
    </submittedName>
</protein>
<dbReference type="RefSeq" id="XP_065647334.1">
    <property type="nucleotide sequence ID" value="XM_065791262.1"/>
</dbReference>
<gene>
    <name evidence="4" type="primary">LOC100202370</name>
</gene>
<dbReference type="GeneID" id="100202370"/>
<feature type="signal peptide" evidence="2">
    <location>
        <begin position="1"/>
        <end position="23"/>
    </location>
</feature>
<sequence length="144" mass="16275">MTPLISWLYFLVSMLFVQPFASAVIPEKYYIEPQDFVNDMQDKFISKREAPFRDDLEDNLFPSDKEQEFLEDPYQPVFYITEGADSNDDTDTDDKDLSDEAESGDAVDGNNESGSESGESESGSNESESKIIDDASKQDIEIKN</sequence>
<evidence type="ECO:0000256" key="2">
    <source>
        <dbReference type="SAM" id="SignalP"/>
    </source>
</evidence>
<keyword evidence="3" id="KW-1185">Reference proteome</keyword>
<feature type="compositionally biased region" description="Acidic residues" evidence="1">
    <location>
        <begin position="85"/>
        <end position="105"/>
    </location>
</feature>
<feature type="region of interest" description="Disordered" evidence="1">
    <location>
        <begin position="55"/>
        <end position="144"/>
    </location>
</feature>
<keyword evidence="2" id="KW-0732">Signal</keyword>
<evidence type="ECO:0000313" key="4">
    <source>
        <dbReference type="RefSeq" id="XP_065647334.1"/>
    </source>
</evidence>
<name>A0ABM4BEE9_HYDVU</name>
<reference evidence="4" key="2">
    <citation type="submission" date="2025-08" db="UniProtKB">
        <authorList>
            <consortium name="RefSeq"/>
        </authorList>
    </citation>
    <scope>IDENTIFICATION</scope>
</reference>
<proteinExistence type="predicted"/>
<evidence type="ECO:0000256" key="1">
    <source>
        <dbReference type="SAM" id="MobiDB-lite"/>
    </source>
</evidence>
<accession>A0ABM4BEE9</accession>
<feature type="compositionally biased region" description="Low complexity" evidence="1">
    <location>
        <begin position="109"/>
        <end position="126"/>
    </location>
</feature>
<dbReference type="Proteomes" id="UP001652625">
    <property type="component" value="Chromosome 02"/>
</dbReference>
<reference evidence="3" key="1">
    <citation type="submission" date="2025-05" db="UniProtKB">
        <authorList>
            <consortium name="RefSeq"/>
        </authorList>
    </citation>
    <scope>NUCLEOTIDE SEQUENCE [LARGE SCALE GENOMIC DNA]</scope>
</reference>
<feature type="compositionally biased region" description="Basic and acidic residues" evidence="1">
    <location>
        <begin position="127"/>
        <end position="144"/>
    </location>
</feature>
<feature type="chain" id="PRO_5046295571" evidence="2">
    <location>
        <begin position="24"/>
        <end position="144"/>
    </location>
</feature>